<keyword evidence="6" id="KW-0132">Cell division</keyword>
<keyword evidence="14" id="KW-1185">Reference proteome</keyword>
<evidence type="ECO:0000256" key="3">
    <source>
        <dbReference type="ARBA" id="ARBA00007716"/>
    </source>
</evidence>
<keyword evidence="11" id="KW-0131">Cell cycle</keyword>
<feature type="compositionally biased region" description="Polar residues" evidence="13">
    <location>
        <begin position="176"/>
        <end position="185"/>
    </location>
</feature>
<dbReference type="GO" id="GO:0007059">
    <property type="term" value="P:chromosome segregation"/>
    <property type="evidence" value="ECO:0007669"/>
    <property type="project" value="InterPro"/>
</dbReference>
<evidence type="ECO:0000256" key="7">
    <source>
        <dbReference type="ARBA" id="ARBA00022701"/>
    </source>
</evidence>
<comment type="subcellular location">
    <subcellularLocation>
        <location evidence="2">Chromosome</location>
        <location evidence="2">Centromere</location>
        <location evidence="2">Kinetochore</location>
    </subcellularLocation>
    <subcellularLocation>
        <location evidence="1">Cytoplasm</location>
        <location evidence="1">Cytoskeleton</location>
        <location evidence="1">Spindle</location>
    </subcellularLocation>
</comment>
<protein>
    <submittedName>
        <fullName evidence="15">Spindle and kinetochore-associated protein 3</fullName>
    </submittedName>
</protein>
<evidence type="ECO:0000313" key="15">
    <source>
        <dbReference type="RefSeq" id="XP_013856677.1"/>
    </source>
</evidence>
<feature type="region of interest" description="Disordered" evidence="13">
    <location>
        <begin position="132"/>
        <end position="185"/>
    </location>
</feature>
<evidence type="ECO:0000256" key="2">
    <source>
        <dbReference type="ARBA" id="ARBA00004629"/>
    </source>
</evidence>
<dbReference type="GO" id="GO:0000278">
    <property type="term" value="P:mitotic cell cycle"/>
    <property type="evidence" value="ECO:0007669"/>
    <property type="project" value="TreeGrafter"/>
</dbReference>
<organism evidence="14 15">
    <name type="scientific">Austrofundulus limnaeus</name>
    <name type="common">Annual killifish</name>
    <dbReference type="NCBI Taxonomy" id="52670"/>
    <lineage>
        <taxon>Eukaryota</taxon>
        <taxon>Metazoa</taxon>
        <taxon>Chordata</taxon>
        <taxon>Craniata</taxon>
        <taxon>Vertebrata</taxon>
        <taxon>Euteleostomi</taxon>
        <taxon>Actinopterygii</taxon>
        <taxon>Neopterygii</taxon>
        <taxon>Teleostei</taxon>
        <taxon>Neoteleostei</taxon>
        <taxon>Acanthomorphata</taxon>
        <taxon>Ovalentaria</taxon>
        <taxon>Atherinomorphae</taxon>
        <taxon>Cyprinodontiformes</taxon>
        <taxon>Rivulidae</taxon>
        <taxon>Austrofundulus</taxon>
    </lineage>
</organism>
<dbReference type="GO" id="GO:0051301">
    <property type="term" value="P:cell division"/>
    <property type="evidence" value="ECO:0007669"/>
    <property type="project" value="UniProtKB-KW"/>
</dbReference>
<dbReference type="PANTHER" id="PTHR48118:SF1">
    <property type="entry name" value="SPINDLE AND KINETOCHORE-ASSOCIATED PROTEIN 3"/>
    <property type="match status" value="1"/>
</dbReference>
<evidence type="ECO:0000256" key="1">
    <source>
        <dbReference type="ARBA" id="ARBA00004186"/>
    </source>
</evidence>
<feature type="compositionally biased region" description="Basic and acidic residues" evidence="13">
    <location>
        <begin position="144"/>
        <end position="159"/>
    </location>
</feature>
<evidence type="ECO:0000256" key="13">
    <source>
        <dbReference type="SAM" id="MobiDB-lite"/>
    </source>
</evidence>
<evidence type="ECO:0000256" key="6">
    <source>
        <dbReference type="ARBA" id="ARBA00022618"/>
    </source>
</evidence>
<feature type="region of interest" description="Disordered" evidence="13">
    <location>
        <begin position="1"/>
        <end position="20"/>
    </location>
</feature>
<evidence type="ECO:0000256" key="8">
    <source>
        <dbReference type="ARBA" id="ARBA00022776"/>
    </source>
</evidence>
<dbReference type="KEGG" id="alim:106512648"/>
<sequence length="185" mass="21140">MKIQEEEDISAKEQEAPNSKDFYVKMDSTREFFSKLRKVVVSLETETAKLQGVFEDRNNHEDGDSETTARAMRAYHEVNGEVCSLKEQIRDELAEQKERQSEVRNFIKACRVMEQRVSEDIQAVRTHLEKYGYQAPCDAPTPGKLRDQEAEAESKEDKSSSTVGEEGKQEEDEGVQCSSPPQNEE</sequence>
<name>A0A2I4AME1_AUSLI</name>
<dbReference type="GeneID" id="106512648"/>
<gene>
    <name evidence="15" type="primary">LOC106512648</name>
</gene>
<evidence type="ECO:0000313" key="14">
    <source>
        <dbReference type="Proteomes" id="UP000192220"/>
    </source>
</evidence>
<dbReference type="GO" id="GO:0000940">
    <property type="term" value="C:outer kinetochore"/>
    <property type="evidence" value="ECO:0007669"/>
    <property type="project" value="InterPro"/>
</dbReference>
<evidence type="ECO:0000256" key="10">
    <source>
        <dbReference type="ARBA" id="ARBA00023212"/>
    </source>
</evidence>
<dbReference type="Proteomes" id="UP000192220">
    <property type="component" value="Unplaced"/>
</dbReference>
<dbReference type="OrthoDB" id="5987638at2759"/>
<evidence type="ECO:0000256" key="11">
    <source>
        <dbReference type="ARBA" id="ARBA00023306"/>
    </source>
</evidence>
<reference evidence="15" key="1">
    <citation type="submission" date="2025-08" db="UniProtKB">
        <authorList>
            <consortium name="RefSeq"/>
        </authorList>
    </citation>
    <scope>IDENTIFICATION</scope>
</reference>
<keyword evidence="7" id="KW-0493">Microtubule</keyword>
<keyword evidence="5" id="KW-0963">Cytoplasm</keyword>
<keyword evidence="9" id="KW-0995">Kinetochore</keyword>
<evidence type="ECO:0000256" key="4">
    <source>
        <dbReference type="ARBA" id="ARBA00022454"/>
    </source>
</evidence>
<evidence type="ECO:0000256" key="12">
    <source>
        <dbReference type="ARBA" id="ARBA00023328"/>
    </source>
</evidence>
<accession>A0A2I4AME1</accession>
<dbReference type="RefSeq" id="XP_013856677.1">
    <property type="nucleotide sequence ID" value="XM_014001223.1"/>
</dbReference>
<dbReference type="InParanoid" id="A0A2I4AME1"/>
<dbReference type="GO" id="GO:0005876">
    <property type="term" value="C:spindle microtubule"/>
    <property type="evidence" value="ECO:0007669"/>
    <property type="project" value="TreeGrafter"/>
</dbReference>
<keyword evidence="4" id="KW-0158">Chromosome</keyword>
<feature type="non-terminal residue" evidence="15">
    <location>
        <position position="185"/>
    </location>
</feature>
<evidence type="ECO:0000256" key="5">
    <source>
        <dbReference type="ARBA" id="ARBA00022490"/>
    </source>
</evidence>
<dbReference type="PANTHER" id="PTHR48118">
    <property type="entry name" value="SPINDLE AND KINETOCHORE-ASSOCIATED PROTEIN 3"/>
    <property type="match status" value="1"/>
</dbReference>
<keyword evidence="8" id="KW-0498">Mitosis</keyword>
<dbReference type="InterPro" id="IPR033341">
    <property type="entry name" value="SKA3"/>
</dbReference>
<dbReference type="Gene3D" id="6.10.250.1400">
    <property type="match status" value="1"/>
</dbReference>
<dbReference type="STRING" id="52670.A0A2I4AME1"/>
<proteinExistence type="inferred from homology"/>
<dbReference type="AlphaFoldDB" id="A0A2I4AME1"/>
<evidence type="ECO:0000256" key="9">
    <source>
        <dbReference type="ARBA" id="ARBA00022838"/>
    </source>
</evidence>
<keyword evidence="10" id="KW-0206">Cytoskeleton</keyword>
<comment type="similarity">
    <text evidence="3">Belongs to the SKA3 family.</text>
</comment>
<keyword evidence="12" id="KW-0137">Centromere</keyword>